<dbReference type="AlphaFoldDB" id="A0A1J5R5U1"/>
<keyword evidence="2" id="KW-0808">Transferase</keyword>
<protein>
    <submittedName>
        <fullName evidence="2">Ubiquinone biosynthesis O-methyltransferase</fullName>
        <ecNumber evidence="2">2.1.1.222</ecNumber>
        <ecNumber evidence="2">2.1.1.64</ecNumber>
    </submittedName>
</protein>
<name>A0A1J5R5U1_9ZZZZ</name>
<keyword evidence="2" id="KW-0489">Methyltransferase</keyword>
<dbReference type="PANTHER" id="PTHR43591:SF24">
    <property type="entry name" value="2-METHOXY-6-POLYPRENYL-1,4-BENZOQUINOL METHYLASE, MITOCHONDRIAL"/>
    <property type="match status" value="1"/>
</dbReference>
<dbReference type="InterPro" id="IPR029063">
    <property type="entry name" value="SAM-dependent_MTases_sf"/>
</dbReference>
<proteinExistence type="predicted"/>
<dbReference type="EMBL" id="MLJW01000569">
    <property type="protein sequence ID" value="OIQ85083.1"/>
    <property type="molecule type" value="Genomic_DNA"/>
</dbReference>
<dbReference type="GO" id="GO:0102208">
    <property type="term" value="F:2-polyprenyl-6-hydroxyphenol methylase activity"/>
    <property type="evidence" value="ECO:0007669"/>
    <property type="project" value="UniProtKB-EC"/>
</dbReference>
<feature type="domain" description="Methyltransferase type 11" evidence="1">
    <location>
        <begin position="60"/>
        <end position="173"/>
    </location>
</feature>
<dbReference type="PANTHER" id="PTHR43591">
    <property type="entry name" value="METHYLTRANSFERASE"/>
    <property type="match status" value="1"/>
</dbReference>
<dbReference type="EC" id="2.1.1.222" evidence="2"/>
<dbReference type="InterPro" id="IPR013216">
    <property type="entry name" value="Methyltransf_11"/>
</dbReference>
<gene>
    <name evidence="2" type="primary">ubiG_31</name>
    <name evidence="2" type="ORF">GALL_330790</name>
</gene>
<dbReference type="CDD" id="cd02440">
    <property type="entry name" value="AdoMet_MTases"/>
    <property type="match status" value="1"/>
</dbReference>
<accession>A0A1J5R5U1</accession>
<reference evidence="2" key="1">
    <citation type="submission" date="2016-10" db="EMBL/GenBank/DDBJ databases">
        <title>Sequence of Gallionella enrichment culture.</title>
        <authorList>
            <person name="Poehlein A."/>
            <person name="Muehling M."/>
            <person name="Daniel R."/>
        </authorList>
    </citation>
    <scope>NUCLEOTIDE SEQUENCE</scope>
</reference>
<comment type="caution">
    <text evidence="2">The sequence shown here is derived from an EMBL/GenBank/DDBJ whole genome shotgun (WGS) entry which is preliminary data.</text>
</comment>
<evidence type="ECO:0000259" key="1">
    <source>
        <dbReference type="Pfam" id="PF08241"/>
    </source>
</evidence>
<dbReference type="Gene3D" id="3.40.50.150">
    <property type="entry name" value="Vaccinia Virus protein VP39"/>
    <property type="match status" value="1"/>
</dbReference>
<dbReference type="GO" id="GO:0061542">
    <property type="term" value="F:3-demethylubiquinol 3-O-methyltransferase activity"/>
    <property type="evidence" value="ECO:0007669"/>
    <property type="project" value="UniProtKB-EC"/>
</dbReference>
<sequence length="239" mass="26431">MQFFRRRELTSDAQSVLDGYDARVRAIVGPSIRTPLRMRDWELWKILGALEGLPTGARVLDVGAFNTYLAAYLARRGASVVATDLLRQRLTKSLMRRVGLAPRKTTEAFYFTWTRAMRAAGVTVHSLDATAIDYPDGTFDAVVALSVIEHIPAVDRAVAELHRVVKPGGRLLITTDCSPEPVPYAAGVRYFSPGELQALFAGLKERTPLDTPDFSPENWCYGQGRPVVTAFGEFTRDKG</sequence>
<dbReference type="GO" id="GO:0032259">
    <property type="term" value="P:methylation"/>
    <property type="evidence" value="ECO:0007669"/>
    <property type="project" value="UniProtKB-KW"/>
</dbReference>
<organism evidence="2">
    <name type="scientific">mine drainage metagenome</name>
    <dbReference type="NCBI Taxonomy" id="410659"/>
    <lineage>
        <taxon>unclassified sequences</taxon>
        <taxon>metagenomes</taxon>
        <taxon>ecological metagenomes</taxon>
    </lineage>
</organism>
<evidence type="ECO:0000313" key="2">
    <source>
        <dbReference type="EMBL" id="OIQ85083.1"/>
    </source>
</evidence>
<dbReference type="SUPFAM" id="SSF53335">
    <property type="entry name" value="S-adenosyl-L-methionine-dependent methyltransferases"/>
    <property type="match status" value="1"/>
</dbReference>
<dbReference type="EC" id="2.1.1.64" evidence="2"/>
<keyword evidence="2" id="KW-0830">Ubiquinone</keyword>
<dbReference type="Pfam" id="PF08241">
    <property type="entry name" value="Methyltransf_11"/>
    <property type="match status" value="1"/>
</dbReference>